<dbReference type="GO" id="GO:0003677">
    <property type="term" value="F:DNA binding"/>
    <property type="evidence" value="ECO:0007669"/>
    <property type="project" value="UniProtKB-KW"/>
</dbReference>
<reference evidence="4" key="2">
    <citation type="submission" date="2018-03" db="EMBL/GenBank/DDBJ databases">
        <title>The Triticum urartu genome reveals the dynamic nature of wheat genome evolution.</title>
        <authorList>
            <person name="Ling H."/>
            <person name="Ma B."/>
            <person name="Shi X."/>
            <person name="Liu H."/>
            <person name="Dong L."/>
            <person name="Sun H."/>
            <person name="Cao Y."/>
            <person name="Gao Q."/>
            <person name="Zheng S."/>
            <person name="Li Y."/>
            <person name="Yu Y."/>
            <person name="Du H."/>
            <person name="Qi M."/>
            <person name="Li Y."/>
            <person name="Yu H."/>
            <person name="Cui Y."/>
            <person name="Wang N."/>
            <person name="Chen C."/>
            <person name="Wu H."/>
            <person name="Zhao Y."/>
            <person name="Zhang J."/>
            <person name="Li Y."/>
            <person name="Zhou W."/>
            <person name="Zhang B."/>
            <person name="Hu W."/>
            <person name="Eijk M."/>
            <person name="Tang J."/>
            <person name="Witsenboer H."/>
            <person name="Zhao S."/>
            <person name="Li Z."/>
            <person name="Zhang A."/>
            <person name="Wang D."/>
            <person name="Liang C."/>
        </authorList>
    </citation>
    <scope>NUCLEOTIDE SEQUENCE [LARGE SCALE GENOMIC DNA]</scope>
    <source>
        <strain evidence="4">cv. G1812</strain>
    </source>
</reference>
<dbReference type="Pfam" id="PF02721">
    <property type="entry name" value="DUF223"/>
    <property type="match status" value="1"/>
</dbReference>
<name>A0A8R7PED8_TRIUA</name>
<dbReference type="PANTHER" id="PTHR47165">
    <property type="entry name" value="OS03G0429900 PROTEIN"/>
    <property type="match status" value="1"/>
</dbReference>
<dbReference type="AlphaFoldDB" id="A0A8R7PED8"/>
<feature type="domain" description="Replication protein A OB" evidence="3">
    <location>
        <begin position="130"/>
        <end position="223"/>
    </location>
</feature>
<evidence type="ECO:0000313" key="4">
    <source>
        <dbReference type="EnsemblPlants" id="TuG1812G0200002594.01.T02"/>
    </source>
</evidence>
<protein>
    <recommendedName>
        <fullName evidence="6">DUF223 domain-containing protein</fullName>
    </recommendedName>
</protein>
<dbReference type="Gramene" id="TuG1812G0200002594.01.T02">
    <property type="protein sequence ID" value="TuG1812G0200002594.01.T02"/>
    <property type="gene ID" value="TuG1812G0200002594.01"/>
</dbReference>
<reference evidence="4" key="3">
    <citation type="submission" date="2022-06" db="UniProtKB">
        <authorList>
            <consortium name="EnsemblPlants"/>
        </authorList>
    </citation>
    <scope>IDENTIFICATION</scope>
</reference>
<dbReference type="Pfam" id="PF16900">
    <property type="entry name" value="REPA_OB_2"/>
    <property type="match status" value="1"/>
</dbReference>
<sequence length="265" mass="30673">MAYTKLSELTTRGQAWNIKAKVMRMWDSINPSTDELISIDMILMDEQGHTVHATIWKNLIDTYRAKINEGSIYAFSNFKVVDSTKYRPVSNEIKITFLYNTKLKEMKGSSDNFPDYYFEFASKDTLQERLEKDQQCSDVIGLLTKIKPIESRITMKKTPADVRQIEILMREGDRIRVSLWGRLAHHLSEDIIGNQTIIIVTSTMVQKFNGLCLKSTSATRLYTNLDIPETWELCGSHSTEETLPKMMEIDKSTQGTLEDQMFYRR</sequence>
<evidence type="ECO:0000259" key="3">
    <source>
        <dbReference type="Pfam" id="PF16900"/>
    </source>
</evidence>
<dbReference type="SUPFAM" id="SSF50249">
    <property type="entry name" value="Nucleic acid-binding proteins"/>
    <property type="match status" value="2"/>
</dbReference>
<dbReference type="InterPro" id="IPR031657">
    <property type="entry name" value="REPA_OB_2"/>
</dbReference>
<dbReference type="Proteomes" id="UP000015106">
    <property type="component" value="Chromosome 2"/>
</dbReference>
<reference evidence="5" key="1">
    <citation type="journal article" date="2013" name="Nature">
        <title>Draft genome of the wheat A-genome progenitor Triticum urartu.</title>
        <authorList>
            <person name="Ling H.Q."/>
            <person name="Zhao S."/>
            <person name="Liu D."/>
            <person name="Wang J."/>
            <person name="Sun H."/>
            <person name="Zhang C."/>
            <person name="Fan H."/>
            <person name="Li D."/>
            <person name="Dong L."/>
            <person name="Tao Y."/>
            <person name="Gao C."/>
            <person name="Wu H."/>
            <person name="Li Y."/>
            <person name="Cui Y."/>
            <person name="Guo X."/>
            <person name="Zheng S."/>
            <person name="Wang B."/>
            <person name="Yu K."/>
            <person name="Liang Q."/>
            <person name="Yang W."/>
            <person name="Lou X."/>
            <person name="Chen J."/>
            <person name="Feng M."/>
            <person name="Jian J."/>
            <person name="Zhang X."/>
            <person name="Luo G."/>
            <person name="Jiang Y."/>
            <person name="Liu J."/>
            <person name="Wang Z."/>
            <person name="Sha Y."/>
            <person name="Zhang B."/>
            <person name="Wu H."/>
            <person name="Tang D."/>
            <person name="Shen Q."/>
            <person name="Xue P."/>
            <person name="Zou S."/>
            <person name="Wang X."/>
            <person name="Liu X."/>
            <person name="Wang F."/>
            <person name="Yang Y."/>
            <person name="An X."/>
            <person name="Dong Z."/>
            <person name="Zhang K."/>
            <person name="Zhang X."/>
            <person name="Luo M.C."/>
            <person name="Dvorak J."/>
            <person name="Tong Y."/>
            <person name="Wang J."/>
            <person name="Yang H."/>
            <person name="Li Z."/>
            <person name="Wang D."/>
            <person name="Zhang A."/>
            <person name="Wang J."/>
        </authorList>
    </citation>
    <scope>NUCLEOTIDE SEQUENCE</scope>
    <source>
        <strain evidence="5">cv. G1812</strain>
    </source>
</reference>
<organism evidence="4 5">
    <name type="scientific">Triticum urartu</name>
    <name type="common">Red wild einkorn</name>
    <name type="synonym">Crithodium urartu</name>
    <dbReference type="NCBI Taxonomy" id="4572"/>
    <lineage>
        <taxon>Eukaryota</taxon>
        <taxon>Viridiplantae</taxon>
        <taxon>Streptophyta</taxon>
        <taxon>Embryophyta</taxon>
        <taxon>Tracheophyta</taxon>
        <taxon>Spermatophyta</taxon>
        <taxon>Magnoliopsida</taxon>
        <taxon>Liliopsida</taxon>
        <taxon>Poales</taxon>
        <taxon>Poaceae</taxon>
        <taxon>BOP clade</taxon>
        <taxon>Pooideae</taxon>
        <taxon>Triticodae</taxon>
        <taxon>Triticeae</taxon>
        <taxon>Triticinae</taxon>
        <taxon>Triticum</taxon>
    </lineage>
</organism>
<evidence type="ECO:0000259" key="2">
    <source>
        <dbReference type="Pfam" id="PF02721"/>
    </source>
</evidence>
<dbReference type="EnsemblPlants" id="TuG1812G0200002594.01.T02">
    <property type="protein sequence ID" value="TuG1812G0200002594.01.T02"/>
    <property type="gene ID" value="TuG1812G0200002594.01"/>
</dbReference>
<dbReference type="CDD" id="cd04480">
    <property type="entry name" value="RPA1_DBD_A_like"/>
    <property type="match status" value="1"/>
</dbReference>
<feature type="domain" description="Replication protein A 70 kDa DNA-binding subunit B/D first OB fold" evidence="2">
    <location>
        <begin position="3"/>
        <end position="105"/>
    </location>
</feature>
<dbReference type="CDD" id="cd04481">
    <property type="entry name" value="RPA1_DBD_B_like"/>
    <property type="match status" value="1"/>
</dbReference>
<proteinExistence type="predicted"/>
<keyword evidence="1" id="KW-0238">DNA-binding</keyword>
<dbReference type="Gene3D" id="2.40.50.140">
    <property type="entry name" value="Nucleic acid-binding proteins"/>
    <property type="match status" value="2"/>
</dbReference>
<evidence type="ECO:0000313" key="5">
    <source>
        <dbReference type="Proteomes" id="UP000015106"/>
    </source>
</evidence>
<evidence type="ECO:0008006" key="6">
    <source>
        <dbReference type="Google" id="ProtNLM"/>
    </source>
</evidence>
<dbReference type="InterPro" id="IPR003871">
    <property type="entry name" value="RFA1B/D_OB_1st"/>
</dbReference>
<keyword evidence="5" id="KW-1185">Reference proteome</keyword>
<dbReference type="PANTHER" id="PTHR47165:SF4">
    <property type="entry name" value="OS03G0429900 PROTEIN"/>
    <property type="match status" value="1"/>
</dbReference>
<dbReference type="InterPro" id="IPR012340">
    <property type="entry name" value="NA-bd_OB-fold"/>
</dbReference>
<evidence type="ECO:0000256" key="1">
    <source>
        <dbReference type="ARBA" id="ARBA00023125"/>
    </source>
</evidence>
<accession>A0A8R7PED8</accession>